<dbReference type="Proteomes" id="UP000677305">
    <property type="component" value="Chromosome"/>
</dbReference>
<evidence type="ECO:0000259" key="2">
    <source>
        <dbReference type="Pfam" id="PF21722"/>
    </source>
</evidence>
<proteinExistence type="predicted"/>
<evidence type="ECO:0000313" key="3">
    <source>
        <dbReference type="EMBL" id="QUH29997.1"/>
    </source>
</evidence>
<name>A0A8J8MBS8_9FIRM</name>
<reference evidence="3 4" key="1">
    <citation type="submission" date="2020-07" db="EMBL/GenBank/DDBJ databases">
        <title>Vallitalea guaymasensis genome.</title>
        <authorList>
            <person name="Postec A."/>
        </authorList>
    </citation>
    <scope>NUCLEOTIDE SEQUENCE [LARGE SCALE GENOMIC DNA]</scope>
    <source>
        <strain evidence="3 4">Ra1766G1</strain>
    </source>
</reference>
<dbReference type="RefSeq" id="WP_212690233.1">
    <property type="nucleotide sequence ID" value="NZ_CP058561.1"/>
</dbReference>
<feature type="region of interest" description="Disordered" evidence="1">
    <location>
        <begin position="176"/>
        <end position="208"/>
    </location>
</feature>
<dbReference type="EMBL" id="CP058561">
    <property type="protein sequence ID" value="QUH29997.1"/>
    <property type="molecule type" value="Genomic_DNA"/>
</dbReference>
<keyword evidence="4" id="KW-1185">Reference proteome</keyword>
<dbReference type="InterPro" id="IPR049304">
    <property type="entry name" value="Gly_rich_dom"/>
</dbReference>
<dbReference type="AlphaFoldDB" id="A0A8J8MBS8"/>
<feature type="compositionally biased region" description="Gly residues" evidence="1">
    <location>
        <begin position="183"/>
        <end position="193"/>
    </location>
</feature>
<feature type="domain" description="Glycine-rich" evidence="2">
    <location>
        <begin position="20"/>
        <end position="223"/>
    </location>
</feature>
<dbReference type="KEGG" id="vgu:HYG85_14170"/>
<accession>A0A8J8MBS8</accession>
<sequence length="236" mass="24311">MAHIEYIQDGYKFVIFTSSENWTAPAGVTKVDITLVGGGAAGSGGYIGGNSECRKAYGGIGGEGGEVKTKYDINVIGTITVVIGASQGNTSFGNITATGANLRTDVTSGYAWCNPFNEETYARDASNGLYGTHCPLTNTYYAGSGASAGATSVVNWYHTCRIDALGGSYYDGGGSQSSSGTANTGGGGGGGEGLNYSNDSINMDDQSRPGHLGGSGVIILRYKIEKSNNIFFTNNF</sequence>
<organism evidence="3 4">
    <name type="scientific">Vallitalea guaymasensis</name>
    <dbReference type="NCBI Taxonomy" id="1185412"/>
    <lineage>
        <taxon>Bacteria</taxon>
        <taxon>Bacillati</taxon>
        <taxon>Bacillota</taxon>
        <taxon>Clostridia</taxon>
        <taxon>Lachnospirales</taxon>
        <taxon>Vallitaleaceae</taxon>
        <taxon>Vallitalea</taxon>
    </lineage>
</organism>
<evidence type="ECO:0000313" key="4">
    <source>
        <dbReference type="Proteomes" id="UP000677305"/>
    </source>
</evidence>
<gene>
    <name evidence="3" type="ORF">HYG85_14170</name>
</gene>
<dbReference type="Pfam" id="PF21722">
    <property type="entry name" value="Gly_rich_2"/>
    <property type="match status" value="1"/>
</dbReference>
<protein>
    <recommendedName>
        <fullName evidence="2">Glycine-rich domain-containing protein</fullName>
    </recommendedName>
</protein>
<evidence type="ECO:0000256" key="1">
    <source>
        <dbReference type="SAM" id="MobiDB-lite"/>
    </source>
</evidence>